<gene>
    <name evidence="3" type="ORF">Ahu01nite_065100</name>
</gene>
<dbReference type="EMBL" id="BOMN01000090">
    <property type="protein sequence ID" value="GIE23408.1"/>
    <property type="molecule type" value="Genomic_DNA"/>
</dbReference>
<protein>
    <recommendedName>
        <fullName evidence="2">TfoX N-terminal domain-containing protein</fullName>
    </recommendedName>
</protein>
<feature type="region of interest" description="Disordered" evidence="1">
    <location>
        <begin position="13"/>
        <end position="34"/>
    </location>
</feature>
<dbReference type="Proteomes" id="UP000603200">
    <property type="component" value="Unassembled WGS sequence"/>
</dbReference>
<keyword evidence="4" id="KW-1185">Reference proteome</keyword>
<feature type="domain" description="TfoX N-terminal" evidence="2">
    <location>
        <begin position="65"/>
        <end position="145"/>
    </location>
</feature>
<name>A0ABQ3ZYA7_9ACTN</name>
<proteinExistence type="predicted"/>
<comment type="caution">
    <text evidence="3">The sequence shown here is derived from an EMBL/GenBank/DDBJ whole genome shotgun (WGS) entry which is preliminary data.</text>
</comment>
<dbReference type="Pfam" id="PF04993">
    <property type="entry name" value="TfoX_N"/>
    <property type="match status" value="1"/>
</dbReference>
<dbReference type="SUPFAM" id="SSF159894">
    <property type="entry name" value="YgaC/TfoX-N like"/>
    <property type="match status" value="1"/>
</dbReference>
<accession>A0ABQ3ZYA7</accession>
<evidence type="ECO:0000256" key="1">
    <source>
        <dbReference type="SAM" id="MobiDB-lite"/>
    </source>
</evidence>
<dbReference type="InterPro" id="IPR007076">
    <property type="entry name" value="TfoX_N"/>
</dbReference>
<reference evidence="3 4" key="1">
    <citation type="submission" date="2021-01" db="EMBL/GenBank/DDBJ databases">
        <title>Whole genome shotgun sequence of Actinoplanes humidus NBRC 14915.</title>
        <authorList>
            <person name="Komaki H."/>
            <person name="Tamura T."/>
        </authorList>
    </citation>
    <scope>NUCLEOTIDE SEQUENCE [LARGE SCALE GENOMIC DNA]</scope>
    <source>
        <strain evidence="3 4">NBRC 14915</strain>
    </source>
</reference>
<sequence length="155" mass="16768">MSLRTIPDVVTRRSPVTGTIGRPPAGAPFATRSRPDPQIRNLYARTMAYDEDLAHRVRALLGGERGVDEKRMFGGLAMLIGGRMAVAVRGVGGLMVRVDPAELDGYCTEPGASPTVMRETPMKGWITVAPEACEDDEALARWVGRGTAYVRSLRA</sequence>
<evidence type="ECO:0000313" key="4">
    <source>
        <dbReference type="Proteomes" id="UP000603200"/>
    </source>
</evidence>
<organism evidence="3 4">
    <name type="scientific">Winogradskya humida</name>
    <dbReference type="NCBI Taxonomy" id="113566"/>
    <lineage>
        <taxon>Bacteria</taxon>
        <taxon>Bacillati</taxon>
        <taxon>Actinomycetota</taxon>
        <taxon>Actinomycetes</taxon>
        <taxon>Micromonosporales</taxon>
        <taxon>Micromonosporaceae</taxon>
        <taxon>Winogradskya</taxon>
    </lineage>
</organism>
<evidence type="ECO:0000313" key="3">
    <source>
        <dbReference type="EMBL" id="GIE23408.1"/>
    </source>
</evidence>
<dbReference type="Gene3D" id="3.30.1460.30">
    <property type="entry name" value="YgaC/TfoX-N like chaperone"/>
    <property type="match status" value="1"/>
</dbReference>
<evidence type="ECO:0000259" key="2">
    <source>
        <dbReference type="Pfam" id="PF04993"/>
    </source>
</evidence>